<evidence type="ECO:0000313" key="7">
    <source>
        <dbReference type="EMBL" id="ETO32998.1"/>
    </source>
</evidence>
<dbReference type="EMBL" id="ASPP01003766">
    <property type="protein sequence ID" value="ETO32998.1"/>
    <property type="molecule type" value="Genomic_DNA"/>
</dbReference>
<keyword evidence="8" id="KW-1185">Reference proteome</keyword>
<dbReference type="GO" id="GO:0008511">
    <property type="term" value="F:sodium:potassium:chloride symporter activity"/>
    <property type="evidence" value="ECO:0007669"/>
    <property type="project" value="TreeGrafter"/>
</dbReference>
<dbReference type="OrthoDB" id="2020542at2759"/>
<dbReference type="InterPro" id="IPR004842">
    <property type="entry name" value="SLC12A_fam"/>
</dbReference>
<feature type="domain" description="SLC12A transporter C-terminal" evidence="6">
    <location>
        <begin position="98"/>
        <end position="191"/>
    </location>
</feature>
<name>X6P4E5_RETFI</name>
<feature type="transmembrane region" description="Helical" evidence="5">
    <location>
        <begin position="6"/>
        <end position="25"/>
    </location>
</feature>
<evidence type="ECO:0000256" key="3">
    <source>
        <dbReference type="ARBA" id="ARBA00022989"/>
    </source>
</evidence>
<dbReference type="GO" id="GO:0006884">
    <property type="term" value="P:cell volume homeostasis"/>
    <property type="evidence" value="ECO:0007669"/>
    <property type="project" value="TreeGrafter"/>
</dbReference>
<dbReference type="Proteomes" id="UP000023152">
    <property type="component" value="Unassembled WGS sequence"/>
</dbReference>
<protein>
    <recommendedName>
        <fullName evidence="6">SLC12A transporter C-terminal domain-containing protein</fullName>
    </recommendedName>
</protein>
<dbReference type="GO" id="GO:0055075">
    <property type="term" value="P:potassium ion homeostasis"/>
    <property type="evidence" value="ECO:0007669"/>
    <property type="project" value="TreeGrafter"/>
</dbReference>
<comment type="caution">
    <text evidence="7">The sequence shown here is derived from an EMBL/GenBank/DDBJ whole genome shotgun (WGS) entry which is preliminary data.</text>
</comment>
<feature type="domain" description="SLC12A transporter C-terminal" evidence="6">
    <location>
        <begin position="281"/>
        <end position="355"/>
    </location>
</feature>
<comment type="subcellular location">
    <subcellularLocation>
        <location evidence="1">Membrane</location>
        <topology evidence="1">Multi-pass membrane protein</topology>
    </subcellularLocation>
</comment>
<keyword evidence="4 5" id="KW-0472">Membrane</keyword>
<keyword evidence="2 5" id="KW-0812">Transmembrane</keyword>
<accession>X6P4E5</accession>
<dbReference type="GO" id="GO:0055078">
    <property type="term" value="P:sodium ion homeostasis"/>
    <property type="evidence" value="ECO:0007669"/>
    <property type="project" value="TreeGrafter"/>
</dbReference>
<dbReference type="PANTHER" id="PTHR11827">
    <property type="entry name" value="SOLUTE CARRIER FAMILY 12, CATION COTRANSPORTERS"/>
    <property type="match status" value="1"/>
</dbReference>
<reference evidence="7 8" key="1">
    <citation type="journal article" date="2013" name="Curr. Biol.">
        <title>The Genome of the Foraminiferan Reticulomyxa filosa.</title>
        <authorList>
            <person name="Glockner G."/>
            <person name="Hulsmann N."/>
            <person name="Schleicher M."/>
            <person name="Noegel A.A."/>
            <person name="Eichinger L."/>
            <person name="Gallinger C."/>
            <person name="Pawlowski J."/>
            <person name="Sierra R."/>
            <person name="Euteneuer U."/>
            <person name="Pillet L."/>
            <person name="Moustafa A."/>
            <person name="Platzer M."/>
            <person name="Groth M."/>
            <person name="Szafranski K."/>
            <person name="Schliwa M."/>
        </authorList>
    </citation>
    <scope>NUCLEOTIDE SEQUENCE [LARGE SCALE GENOMIC DNA]</scope>
</reference>
<gene>
    <name evidence="7" type="ORF">RFI_04109</name>
</gene>
<dbReference type="GO" id="GO:0055064">
    <property type="term" value="P:chloride ion homeostasis"/>
    <property type="evidence" value="ECO:0007669"/>
    <property type="project" value="TreeGrafter"/>
</dbReference>
<dbReference type="AlphaFoldDB" id="X6P4E5"/>
<evidence type="ECO:0000259" key="6">
    <source>
        <dbReference type="Pfam" id="PF03522"/>
    </source>
</evidence>
<dbReference type="PANTHER" id="PTHR11827:SF103">
    <property type="entry name" value="SODIUM CHLORIDE COTRANSPORTER 69, ISOFORM E"/>
    <property type="match status" value="1"/>
</dbReference>
<dbReference type="Pfam" id="PF03522">
    <property type="entry name" value="SLC12"/>
    <property type="match status" value="2"/>
</dbReference>
<evidence type="ECO:0000313" key="8">
    <source>
        <dbReference type="Proteomes" id="UP000023152"/>
    </source>
</evidence>
<dbReference type="GO" id="GO:0016020">
    <property type="term" value="C:membrane"/>
    <property type="evidence" value="ECO:0007669"/>
    <property type="project" value="UniProtKB-SubCell"/>
</dbReference>
<dbReference type="InterPro" id="IPR018491">
    <property type="entry name" value="SLC12_C"/>
</dbReference>
<sequence length="444" mass="51017">MLATSWMYALMAFGMGAGICCYIIYKKPDVYWGSALDSRAKYKVCRIYLFIFFFELTYFQTFCWERKNLNVTTKLGKRSSFGIDRCQIPLLSGDPEKRLPLIKFVHTLRHGNGTIIYGDVVCGKLREQFKSFNANSRRFLPKQLKIRAFYEKIVAPDLSTGVEALMQLNGLGKLRANILVMGFKNNWHDFTPTAQAEQQLLVNAKKKPLIKSVTFPMNNTCNYWTIALCANTLLLFFCFFVFVCIRMPLEKKKKGLQNGFYDLSRLGKYSVWDLPVSSNITIIDVWWLLDDGGLSLLIPHILSIDQFWKKLSASHHRHDTTGTNHNDKDDVVNNKDNNKTLIRKKQRYIVRLFLVADDNIGGPHSHDEHTTSTLAVPAASLVRSNTSEKNVHMSITHSSKSDEYHFREMSRISSQGLVDMHLLKNLDDTTGRPFLFICLFFSFI</sequence>
<feature type="transmembrane region" description="Helical" evidence="5">
    <location>
        <begin position="223"/>
        <end position="245"/>
    </location>
</feature>
<dbReference type="GO" id="GO:1990573">
    <property type="term" value="P:potassium ion import across plasma membrane"/>
    <property type="evidence" value="ECO:0007669"/>
    <property type="project" value="TreeGrafter"/>
</dbReference>
<evidence type="ECO:0000256" key="5">
    <source>
        <dbReference type="SAM" id="Phobius"/>
    </source>
</evidence>
<evidence type="ECO:0000256" key="4">
    <source>
        <dbReference type="ARBA" id="ARBA00023136"/>
    </source>
</evidence>
<feature type="transmembrane region" description="Helical" evidence="5">
    <location>
        <begin position="45"/>
        <end position="62"/>
    </location>
</feature>
<evidence type="ECO:0000256" key="1">
    <source>
        <dbReference type="ARBA" id="ARBA00004141"/>
    </source>
</evidence>
<keyword evidence="3 5" id="KW-1133">Transmembrane helix</keyword>
<organism evidence="7 8">
    <name type="scientific">Reticulomyxa filosa</name>
    <dbReference type="NCBI Taxonomy" id="46433"/>
    <lineage>
        <taxon>Eukaryota</taxon>
        <taxon>Sar</taxon>
        <taxon>Rhizaria</taxon>
        <taxon>Retaria</taxon>
        <taxon>Foraminifera</taxon>
        <taxon>Monothalamids</taxon>
        <taxon>Reticulomyxidae</taxon>
        <taxon>Reticulomyxa</taxon>
    </lineage>
</organism>
<proteinExistence type="predicted"/>
<evidence type="ECO:0000256" key="2">
    <source>
        <dbReference type="ARBA" id="ARBA00022692"/>
    </source>
</evidence>